<feature type="signal peptide" evidence="1">
    <location>
        <begin position="1"/>
        <end position="21"/>
    </location>
</feature>
<protein>
    <recommendedName>
        <fullName evidence="4">Outer membrane protein beta-barrel domain-containing protein</fullName>
    </recommendedName>
</protein>
<dbReference type="AlphaFoldDB" id="A0A1I6VYV2"/>
<dbReference type="RefSeq" id="WP_093367747.1">
    <property type="nucleotide sequence ID" value="NZ_FOZZ01000020.1"/>
</dbReference>
<evidence type="ECO:0000313" key="3">
    <source>
        <dbReference type="Proteomes" id="UP000198785"/>
    </source>
</evidence>
<feature type="chain" id="PRO_5011688316" description="Outer membrane protein beta-barrel domain-containing protein" evidence="1">
    <location>
        <begin position="22"/>
        <end position="169"/>
    </location>
</feature>
<accession>A0A1I6VYV2</accession>
<name>A0A1I6VYV2_9SPHI</name>
<evidence type="ECO:0000256" key="1">
    <source>
        <dbReference type="SAM" id="SignalP"/>
    </source>
</evidence>
<sequence>MNYKICYVLFFMLTLVLQGKAQDHDWAFGFYGDVQMKSPYPGAFGIQGKYDFLTRSAVQAQVYGKSGYVAVGADYLVSFLDKTKSNFNVFLGGGISQDFYRYNELWSGDAESIPTERENFTILNGQAGISYYFPAVNVSVYTGYKLKYNIDWEETAPDYIMFGVRYHLW</sequence>
<keyword evidence="1" id="KW-0732">Signal</keyword>
<dbReference type="EMBL" id="FOZZ01000020">
    <property type="protein sequence ID" value="SFT18721.1"/>
    <property type="molecule type" value="Genomic_DNA"/>
</dbReference>
<evidence type="ECO:0000313" key="2">
    <source>
        <dbReference type="EMBL" id="SFT18721.1"/>
    </source>
</evidence>
<proteinExistence type="predicted"/>
<dbReference type="STRING" id="683125.SAMN05660206_1205"/>
<organism evidence="2 3">
    <name type="scientific">Sphingobacterium wenxiniae</name>
    <dbReference type="NCBI Taxonomy" id="683125"/>
    <lineage>
        <taxon>Bacteria</taxon>
        <taxon>Pseudomonadati</taxon>
        <taxon>Bacteroidota</taxon>
        <taxon>Sphingobacteriia</taxon>
        <taxon>Sphingobacteriales</taxon>
        <taxon>Sphingobacteriaceae</taxon>
        <taxon>Sphingobacterium</taxon>
    </lineage>
</organism>
<keyword evidence="3" id="KW-1185">Reference proteome</keyword>
<dbReference type="Proteomes" id="UP000198785">
    <property type="component" value="Unassembled WGS sequence"/>
</dbReference>
<dbReference type="OrthoDB" id="708141at2"/>
<evidence type="ECO:0008006" key="4">
    <source>
        <dbReference type="Google" id="ProtNLM"/>
    </source>
</evidence>
<gene>
    <name evidence="2" type="ORF">SAMN05660206_1205</name>
</gene>
<reference evidence="2 3" key="1">
    <citation type="submission" date="2016-10" db="EMBL/GenBank/DDBJ databases">
        <authorList>
            <person name="de Groot N.N."/>
        </authorList>
    </citation>
    <scope>NUCLEOTIDE SEQUENCE [LARGE SCALE GENOMIC DNA]</scope>
    <source>
        <strain evidence="2 3">DSM 22789</strain>
    </source>
</reference>